<dbReference type="EMBL" id="BLAJ01000008">
    <property type="protein sequence ID" value="GES52461.1"/>
    <property type="molecule type" value="Genomic_DNA"/>
</dbReference>
<comment type="caution">
    <text evidence="9">The sequence shown here is derived from an EMBL/GenBank/DDBJ whole genome shotgun (WGS) entry which is preliminary data.</text>
</comment>
<evidence type="ECO:0000256" key="5">
    <source>
        <dbReference type="ARBA" id="ARBA00022691"/>
    </source>
</evidence>
<evidence type="ECO:0000256" key="3">
    <source>
        <dbReference type="ARBA" id="ARBA00022603"/>
    </source>
</evidence>
<dbReference type="GO" id="GO:0032259">
    <property type="term" value="P:methylation"/>
    <property type="evidence" value="ECO:0007669"/>
    <property type="project" value="UniProtKB-KW"/>
</dbReference>
<keyword evidence="3 9" id="KW-0489">Methyltransferase</keyword>
<feature type="domain" description="Type II methyltransferase M.TaqI-like" evidence="7">
    <location>
        <begin position="81"/>
        <end position="173"/>
    </location>
</feature>
<evidence type="ECO:0000313" key="9">
    <source>
        <dbReference type="EMBL" id="GES52461.1"/>
    </source>
</evidence>
<feature type="domain" description="Type II methyltransferase M.Eco57I C-terminal" evidence="8">
    <location>
        <begin position="248"/>
        <end position="478"/>
    </location>
</feature>
<sequence>MIKGESTIFSQKQSGAYFTPSDVAQALVSWVLRRPSDRLIDPSCGDGQFISVHHKSVGIEQNPLSAQAAIAAAPWALVHKGDFFAWAAETRERFECAAGNPPFIRYQSFKGDVRRRALDLCSQYGAHFSGLTSSWAPFLVASASLLKPDGRMAFVVPAEIGHAPYAAPLLEYLVGSFAEVHIIAIRRKLFPSLSEDCWLLYAEGHGGSTSRIGLTVCETFKPDKHRPKPDIFVDVDEWRTTWSRRLRPYLLSKNVRDIYATAIQDPTSKRFGDIASIGIGYVSGDNDFFHLRPSEAKRLGIPAAFLHPSLRNGRAMPSSQITEATVEAWTKSDDKVLLLRLTRGQELPSSVQRYLNSSAGREARLGYKCRNRTPWYAVPDVQIPDFVLSYMSGRSANLVQNLAGVTCTNSVHSVRVRDRALAAKLLPQWTTPFVRLSCELEGHALGGGMLKLEPREASRILFPVEARAAEAHNDALEDAINTLHRWRHYAE</sequence>
<dbReference type="PRINTS" id="PR00507">
    <property type="entry name" value="N12N6MTFRASE"/>
</dbReference>
<evidence type="ECO:0000313" key="10">
    <source>
        <dbReference type="Proteomes" id="UP000390335"/>
    </source>
</evidence>
<keyword evidence="10" id="KW-1185">Reference proteome</keyword>
<dbReference type="Pfam" id="PF22837">
    <property type="entry name" value="M_Eco57I_C"/>
    <property type="match status" value="1"/>
</dbReference>
<accession>A0ABQ0ZAW5</accession>
<dbReference type="EC" id="2.1.1.72" evidence="2"/>
<dbReference type="InterPro" id="IPR054520">
    <property type="entry name" value="M_Eco57I_C"/>
</dbReference>
<proteinExistence type="inferred from homology"/>
<evidence type="ECO:0000256" key="1">
    <source>
        <dbReference type="ARBA" id="ARBA00006594"/>
    </source>
</evidence>
<dbReference type="InterPro" id="IPR029063">
    <property type="entry name" value="SAM-dependent_MTases_sf"/>
</dbReference>
<dbReference type="InterPro" id="IPR011639">
    <property type="entry name" value="MethylTrfase_TaqI-like_dom"/>
</dbReference>
<evidence type="ECO:0000256" key="2">
    <source>
        <dbReference type="ARBA" id="ARBA00011900"/>
    </source>
</evidence>
<dbReference type="SUPFAM" id="SSF53335">
    <property type="entry name" value="S-adenosyl-L-methionine-dependent methyltransferases"/>
    <property type="match status" value="1"/>
</dbReference>
<protein>
    <recommendedName>
        <fullName evidence="2">site-specific DNA-methyltransferase (adenine-specific)</fullName>
        <ecNumber evidence="2">2.1.1.72</ecNumber>
    </recommendedName>
</protein>
<keyword evidence="5" id="KW-0949">S-adenosyl-L-methionine</keyword>
<comment type="similarity">
    <text evidence="1">Belongs to the N(4)/N(6)-methyltransferase family.</text>
</comment>
<reference evidence="9 10" key="1">
    <citation type="journal article" date="2020" name="Genome Biol. Evol.">
        <title>Rhizobium dioscoreae sp. nov., a plant growth-promoting bacterium isolated from yam (Dioscorea species).</title>
        <authorList>
            <person name="Ouyabe M."/>
            <person name="Tanaka N."/>
            <person name="Shiwa Y."/>
            <person name="Fujita N."/>
            <person name="Kikuno H."/>
            <person name="Babil P."/>
            <person name="Shiwachi H."/>
        </authorList>
    </citation>
    <scope>NUCLEOTIDE SEQUENCE [LARGE SCALE GENOMIC DNA]</scope>
    <source>
        <strain evidence="9 10">S-93</strain>
    </source>
</reference>
<gene>
    <name evidence="9" type="ORF">RsS93_50750</name>
</gene>
<keyword evidence="4" id="KW-0808">Transferase</keyword>
<dbReference type="Proteomes" id="UP000390335">
    <property type="component" value="Unassembled WGS sequence"/>
</dbReference>
<evidence type="ECO:0000256" key="6">
    <source>
        <dbReference type="ARBA" id="ARBA00047942"/>
    </source>
</evidence>
<dbReference type="InterPro" id="IPR050953">
    <property type="entry name" value="N4_N6_ade-DNA_methylase"/>
</dbReference>
<name>A0ABQ0ZAW5_9HYPH</name>
<dbReference type="GO" id="GO:0008168">
    <property type="term" value="F:methyltransferase activity"/>
    <property type="evidence" value="ECO:0007669"/>
    <property type="project" value="UniProtKB-KW"/>
</dbReference>
<comment type="catalytic activity">
    <reaction evidence="6">
        <text>a 2'-deoxyadenosine in DNA + S-adenosyl-L-methionine = an N(6)-methyl-2'-deoxyadenosine in DNA + S-adenosyl-L-homocysteine + H(+)</text>
        <dbReference type="Rhea" id="RHEA:15197"/>
        <dbReference type="Rhea" id="RHEA-COMP:12418"/>
        <dbReference type="Rhea" id="RHEA-COMP:12419"/>
        <dbReference type="ChEBI" id="CHEBI:15378"/>
        <dbReference type="ChEBI" id="CHEBI:57856"/>
        <dbReference type="ChEBI" id="CHEBI:59789"/>
        <dbReference type="ChEBI" id="CHEBI:90615"/>
        <dbReference type="ChEBI" id="CHEBI:90616"/>
        <dbReference type="EC" id="2.1.1.72"/>
    </reaction>
</comment>
<dbReference type="Gene3D" id="3.40.50.150">
    <property type="entry name" value="Vaccinia Virus protein VP39"/>
    <property type="match status" value="1"/>
</dbReference>
<organism evidence="9 10">
    <name type="scientific">Rhizobium dioscoreae</name>
    <dbReference type="NCBI Taxonomy" id="2653122"/>
    <lineage>
        <taxon>Bacteria</taxon>
        <taxon>Pseudomonadati</taxon>
        <taxon>Pseudomonadota</taxon>
        <taxon>Alphaproteobacteria</taxon>
        <taxon>Hyphomicrobiales</taxon>
        <taxon>Rhizobiaceae</taxon>
        <taxon>Rhizobium/Agrobacterium group</taxon>
        <taxon>Rhizobium</taxon>
    </lineage>
</organism>
<evidence type="ECO:0000259" key="8">
    <source>
        <dbReference type="Pfam" id="PF22837"/>
    </source>
</evidence>
<evidence type="ECO:0000256" key="4">
    <source>
        <dbReference type="ARBA" id="ARBA00022679"/>
    </source>
</evidence>
<dbReference type="PANTHER" id="PTHR33841">
    <property type="entry name" value="DNA METHYLTRANSFERASE YEEA-RELATED"/>
    <property type="match status" value="1"/>
</dbReference>
<dbReference type="Pfam" id="PF07669">
    <property type="entry name" value="Eco57I"/>
    <property type="match status" value="1"/>
</dbReference>
<evidence type="ECO:0000259" key="7">
    <source>
        <dbReference type="Pfam" id="PF07669"/>
    </source>
</evidence>
<dbReference type="PANTHER" id="PTHR33841:SF5">
    <property type="entry name" value="DNA METHYLASE (MODIFICATION METHYLASE) (METHYLTRANSFERASE)-RELATED"/>
    <property type="match status" value="1"/>
</dbReference>